<dbReference type="Proteomes" id="UP000426772">
    <property type="component" value="Unassembled WGS sequence"/>
</dbReference>
<dbReference type="SUPFAM" id="SSF101386">
    <property type="entry name" value="all-alpha NTP pyrophosphatases"/>
    <property type="match status" value="1"/>
</dbReference>
<gene>
    <name evidence="3" type="ORF">D9O29_11800</name>
</gene>
<dbReference type="Pfam" id="PF18722">
    <property type="entry name" value="MazG_C"/>
    <property type="match status" value="1"/>
</dbReference>
<keyword evidence="4" id="KW-1185">Reference proteome</keyword>
<dbReference type="Gene3D" id="1.10.287.1080">
    <property type="entry name" value="MazG-like"/>
    <property type="match status" value="1"/>
</dbReference>
<dbReference type="RefSeq" id="WP_147789346.1">
    <property type="nucleotide sequence ID" value="NZ_RCNL01000004.1"/>
</dbReference>
<sequence length="380" mass="44136">MITYDEYQNKVAETDILTSKSSGFIALGLVGEVGDLLSLIKKEQRDLFVIGSLEEHLHEELGDVLWYVTSLINRERYDIREIVRNSFVIIKDEHSELDPLSLKSLDELDILSATHNLDLDILESSLEVATSLSLLLTLYSGRQVDTHQDKSSVISKFLSKLIIFSLSKRLVISKAINCNLKKIESRWPQKEVYPEPFDKSHEEYERFPDRINFIFKEIDLGEKKFVIQQCQGVNIGDRLTDNKKDKDDYRFHDVFHICFAVHLGWSPVLRALLRLKRKNISSTDENQDGARAIIIEEGVSTFVFSRALNQSLFENVERLDYDLLKFIQEFVKGYEVEKCNLWQWEKAIIDGYKVFRQMKKSRKGKIVADFVSHTVTFEEL</sequence>
<name>A0ABY3LFH3_9GAMM</name>
<dbReference type="EMBL" id="RCNL01000004">
    <property type="protein sequence ID" value="TXL78441.1"/>
    <property type="molecule type" value="Genomic_DNA"/>
</dbReference>
<evidence type="ECO:0000259" key="1">
    <source>
        <dbReference type="Pfam" id="PF03819"/>
    </source>
</evidence>
<feature type="domain" description="NTP pyrophosphohydrolase MazG-like" evidence="1">
    <location>
        <begin position="27"/>
        <end position="83"/>
    </location>
</feature>
<comment type="caution">
    <text evidence="3">The sequence shown here is derived from an EMBL/GenBank/DDBJ whole genome shotgun (WGS) entry which is preliminary data.</text>
</comment>
<accession>A0ABY3LFH3</accession>
<evidence type="ECO:0000313" key="3">
    <source>
        <dbReference type="EMBL" id="TXL78441.1"/>
    </source>
</evidence>
<organism evidence="3 4">
    <name type="scientific">Pantoea vagans</name>
    <dbReference type="NCBI Taxonomy" id="470934"/>
    <lineage>
        <taxon>Bacteria</taxon>
        <taxon>Pseudomonadati</taxon>
        <taxon>Pseudomonadota</taxon>
        <taxon>Gammaproteobacteria</taxon>
        <taxon>Enterobacterales</taxon>
        <taxon>Erwiniaceae</taxon>
        <taxon>Pantoea</taxon>
    </lineage>
</organism>
<evidence type="ECO:0000313" key="4">
    <source>
        <dbReference type="Proteomes" id="UP000426772"/>
    </source>
</evidence>
<dbReference type="InterPro" id="IPR004518">
    <property type="entry name" value="MazG-like_dom"/>
</dbReference>
<evidence type="ECO:0008006" key="5">
    <source>
        <dbReference type="Google" id="ProtNLM"/>
    </source>
</evidence>
<dbReference type="InterPro" id="IPR041407">
    <property type="entry name" value="MazG_C"/>
</dbReference>
<feature type="domain" description="MazG C-terminal" evidence="2">
    <location>
        <begin position="195"/>
        <end position="379"/>
    </location>
</feature>
<evidence type="ECO:0000259" key="2">
    <source>
        <dbReference type="Pfam" id="PF18722"/>
    </source>
</evidence>
<proteinExistence type="predicted"/>
<reference evidence="3 4" key="1">
    <citation type="submission" date="2018-10" db="EMBL/GenBank/DDBJ databases">
        <title>Draft genome sequence of Pantoea vagans isolated from corpses of the sugarcane aphid Melanaphis sacchari Zehntner.</title>
        <authorList>
            <person name="Toledo E."/>
            <person name="Pena G."/>
            <person name="Lozano L."/>
        </authorList>
    </citation>
    <scope>NUCLEOTIDE SEQUENCE [LARGE SCALE GENOMIC DNA]</scope>
    <source>
        <strain evidence="3 4">ET-90</strain>
    </source>
</reference>
<dbReference type="Pfam" id="PF03819">
    <property type="entry name" value="MazG"/>
    <property type="match status" value="1"/>
</dbReference>
<protein>
    <recommendedName>
        <fullName evidence="5">Pyrophosphatase</fullName>
    </recommendedName>
</protein>